<proteinExistence type="predicted"/>
<sequence length="39" mass="4322">MIDAMNEGAIYGGYWWWILPPGLFMAALSASFVLISSNK</sequence>
<keyword evidence="1" id="KW-1133">Transmembrane helix</keyword>
<keyword evidence="1" id="KW-0812">Transmembrane</keyword>
<protein>
    <submittedName>
        <fullName evidence="2">Dipeptide/oligopeptide ABC transporter permease</fullName>
    </submittedName>
</protein>
<dbReference type="HOGENOM" id="CLU_3302874_0_0_2"/>
<dbReference type="AlphaFoldDB" id="I6TWM3"/>
<feature type="transmembrane region" description="Helical" evidence="1">
    <location>
        <begin position="14"/>
        <end position="35"/>
    </location>
</feature>
<accession>I6TWM3</accession>
<evidence type="ECO:0000313" key="2">
    <source>
        <dbReference type="EMBL" id="AFN03794.1"/>
    </source>
</evidence>
<organism evidence="3">
    <name type="scientific">Pyrococcus furiosus COM1</name>
    <dbReference type="NCBI Taxonomy" id="1185654"/>
    <lineage>
        <taxon>Archaea</taxon>
        <taxon>Methanobacteriati</taxon>
        <taxon>Methanobacteriota</taxon>
        <taxon>Thermococci</taxon>
        <taxon>Thermococcales</taxon>
        <taxon>Thermococcaceae</taxon>
        <taxon>Pyrococcus</taxon>
    </lineage>
</organism>
<evidence type="ECO:0000313" key="3">
    <source>
        <dbReference type="Proteomes" id="UP000006216"/>
    </source>
</evidence>
<evidence type="ECO:0000256" key="1">
    <source>
        <dbReference type="SAM" id="Phobius"/>
    </source>
</evidence>
<name>I6TWM3_9EURY</name>
<reference evidence="2 3" key="1">
    <citation type="journal article" date="2012" name="J. Bacteriol.">
        <title>Genome Sequencing of a Genetically-Tractable Pyrococcus furiosus Strain Reveals a Highly Dynamic Genome.</title>
        <authorList>
            <person name="Bridger S.L."/>
            <person name="Lancaster W.A."/>
            <person name="Poole F.L.II."/>
            <person name="Schut G.J."/>
            <person name="Adams M.W."/>
        </authorList>
    </citation>
    <scope>NUCLEOTIDE SEQUENCE [LARGE SCALE GENOMIC DNA]</scope>
    <source>
        <strain evidence="2 3">COM1</strain>
    </source>
</reference>
<dbReference type="Proteomes" id="UP000006216">
    <property type="component" value="Chromosome"/>
</dbReference>
<dbReference type="KEGG" id="pfi:PFC_04225"/>
<dbReference type="EMBL" id="CP003685">
    <property type="protein sequence ID" value="AFN03794.1"/>
    <property type="molecule type" value="Genomic_DNA"/>
</dbReference>
<gene>
    <name evidence="2" type="ORF">PFC_04225</name>
</gene>
<dbReference type="PATRIC" id="fig|1185654.4.peg.861"/>
<keyword evidence="1" id="KW-0472">Membrane</keyword>